<dbReference type="InParanoid" id="Q22C63"/>
<evidence type="ECO:0000313" key="2">
    <source>
        <dbReference type="Proteomes" id="UP000009168"/>
    </source>
</evidence>
<dbReference type="KEGG" id="tet:TTHERM_01075770"/>
<protein>
    <recommendedName>
        <fullName evidence="3">TraB family protein</fullName>
    </recommendedName>
</protein>
<accession>Q22C63</accession>
<proteinExistence type="predicted"/>
<evidence type="ECO:0000313" key="1">
    <source>
        <dbReference type="EMBL" id="EAR82893.2"/>
    </source>
</evidence>
<dbReference type="HOGENOM" id="CLU_716656_0_0_1"/>
<organism evidence="1 2">
    <name type="scientific">Tetrahymena thermophila (strain SB210)</name>
    <dbReference type="NCBI Taxonomy" id="312017"/>
    <lineage>
        <taxon>Eukaryota</taxon>
        <taxon>Sar</taxon>
        <taxon>Alveolata</taxon>
        <taxon>Ciliophora</taxon>
        <taxon>Intramacronucleata</taxon>
        <taxon>Oligohymenophorea</taxon>
        <taxon>Hymenostomatida</taxon>
        <taxon>Tetrahymenina</taxon>
        <taxon>Tetrahymenidae</taxon>
        <taxon>Tetrahymena</taxon>
    </lineage>
</organism>
<evidence type="ECO:0008006" key="3">
    <source>
        <dbReference type="Google" id="ProtNLM"/>
    </source>
</evidence>
<gene>
    <name evidence="1" type="ORF">TTHERM_01075770</name>
</gene>
<dbReference type="AlphaFoldDB" id="Q22C63"/>
<dbReference type="EMBL" id="GG662480">
    <property type="protein sequence ID" value="EAR82893.2"/>
    <property type="molecule type" value="Genomic_DNA"/>
</dbReference>
<sequence>MNFNKWIQKYSQNLLRCGTFDLDKQFYHEVDLCGFQNKNKQSALDPFSDYPSDLLQYQEEQKAGIAAQKKQILSKIYRKSEMQLKNLARYSHFQNSTSESDLSDDKNISYQHEQSFITKYLKSVDGREYLIIGTYHSLQECSVEVMNLFKKFDPDSVVLELCQNRFYSLNDSSGNTKTQPHRVYNDLEKDPENLSFLLKSSEFQVAYEAAQRSKKGCQIIPADLDLYYIQNRTKYLRAQCTCNVRQFRDKNSPMKQVLSYFFFGLIPYIVKRMFGYKIEVNDQVQKMEQFLSSESRHCITNVVYYEREYNILNYTCNQSQGQKIFTIVGYSHLNQIYDMLLKREEILKEYIQNTKDEFQLFQFKENNFQEINYDKLFERNKSVDELYSKIDYSFRQFERQPYCAKLE</sequence>
<name>Q22C63_TETTS</name>
<reference evidence="2" key="1">
    <citation type="journal article" date="2006" name="PLoS Biol.">
        <title>Macronuclear genome sequence of the ciliate Tetrahymena thermophila, a model eukaryote.</title>
        <authorList>
            <person name="Eisen J.A."/>
            <person name="Coyne R.S."/>
            <person name="Wu M."/>
            <person name="Wu D."/>
            <person name="Thiagarajan M."/>
            <person name="Wortman J.R."/>
            <person name="Badger J.H."/>
            <person name="Ren Q."/>
            <person name="Amedeo P."/>
            <person name="Jones K.M."/>
            <person name="Tallon L.J."/>
            <person name="Delcher A.L."/>
            <person name="Salzberg S.L."/>
            <person name="Silva J.C."/>
            <person name="Haas B.J."/>
            <person name="Majoros W.H."/>
            <person name="Farzad M."/>
            <person name="Carlton J.M."/>
            <person name="Smith R.K. Jr."/>
            <person name="Garg J."/>
            <person name="Pearlman R.E."/>
            <person name="Karrer K.M."/>
            <person name="Sun L."/>
            <person name="Manning G."/>
            <person name="Elde N.C."/>
            <person name="Turkewitz A.P."/>
            <person name="Asai D.J."/>
            <person name="Wilkes D.E."/>
            <person name="Wang Y."/>
            <person name="Cai H."/>
            <person name="Collins K."/>
            <person name="Stewart B.A."/>
            <person name="Lee S.R."/>
            <person name="Wilamowska K."/>
            <person name="Weinberg Z."/>
            <person name="Ruzzo W.L."/>
            <person name="Wloga D."/>
            <person name="Gaertig J."/>
            <person name="Frankel J."/>
            <person name="Tsao C.-C."/>
            <person name="Gorovsky M.A."/>
            <person name="Keeling P.J."/>
            <person name="Waller R.F."/>
            <person name="Patron N.J."/>
            <person name="Cherry J.M."/>
            <person name="Stover N.A."/>
            <person name="Krieger C.J."/>
            <person name="del Toro C."/>
            <person name="Ryder H.F."/>
            <person name="Williamson S.C."/>
            <person name="Barbeau R.A."/>
            <person name="Hamilton E.P."/>
            <person name="Orias E."/>
        </authorList>
    </citation>
    <scope>NUCLEOTIDE SEQUENCE [LARGE SCALE GENOMIC DNA]</scope>
    <source>
        <strain evidence="2">SB210</strain>
    </source>
</reference>
<dbReference type="RefSeq" id="XP_001030556.2">
    <property type="nucleotide sequence ID" value="XM_001030556.2"/>
</dbReference>
<dbReference type="Proteomes" id="UP000009168">
    <property type="component" value="Unassembled WGS sequence"/>
</dbReference>
<dbReference type="GeneID" id="7834221"/>
<keyword evidence="2" id="KW-1185">Reference proteome</keyword>